<evidence type="ECO:0000256" key="5">
    <source>
        <dbReference type="SAM" id="SignalP"/>
    </source>
</evidence>
<dbReference type="SUPFAM" id="SSF51445">
    <property type="entry name" value="(Trans)glycosidases"/>
    <property type="match status" value="1"/>
</dbReference>
<evidence type="ECO:0000259" key="6">
    <source>
        <dbReference type="Pfam" id="PF01055"/>
    </source>
</evidence>
<keyword evidence="3 4" id="KW-0326">Glycosidase</keyword>
<dbReference type="PANTHER" id="PTHR43053">
    <property type="entry name" value="GLYCOSIDASE FAMILY 31"/>
    <property type="match status" value="1"/>
</dbReference>
<sequence length="710" mass="80116">MAFLKFVTAFLLAASSSAAYSHAFPGNHHQEPDWQILVGRHNTSVKPALVSDNGELNGGRGTVDITHINKRTTKVCVNTTYDFVGAHFTANESEKFFGVWEYPFEGNLDNAGISFDFKGVGYAEGVNWANARAPFFFSDAGWAVYADTLTMGSFNFSVPGHAQFIFNTSSLVYYIIESDHENEHSLKGILEDYATISNTIGMPPDSSFGPTFWSDNFEQDFHEGVTNAEENYYDVVNHLYDNKIHATSMFADRPYGTGNYSFGNFDFDPVFYPNPEQFIANLSSWGFDFQVWVANRAFYQTELFNASDENGWLFPGIDPIFFRGPALNLSIPEAYEYFKKGLEYFPSVGVKGYKIDRGEEEEMPVYEQNIQMALFEQLCYETMIEKWGKEVFYNFARSVVDRSRSTTAVWNGDSWANFTGLAYTVASGIRSGLIGFSQWGSDTGGYIRLPDQPSEEVWARWMWFSAFSPVYEIMIGTNHTPWYPPYSNDLVKVLKQTTDVHHELMPTIKSYTYQAHKTGIPVMRAAFLEAQNDPKAFGIKDAYFFGEDLYIAPIVTAGGERSIYFPNTGRKYLEYFGKSELHEAGTTANVSMDTYTAPAYILEGAIIVKGDIFQGNNKWTKDWKPFLTIEVYPSPNVKSKRFSYYTGSKKEVMIEVQTSARERTVKVKYGPLEVDGTIVLFTKHGNQSVELSAEGGVASFDKVTSLFDDS</sequence>
<organism evidence="8 9">
    <name type="scientific">Pseudocercospora fuligena</name>
    <dbReference type="NCBI Taxonomy" id="685502"/>
    <lineage>
        <taxon>Eukaryota</taxon>
        <taxon>Fungi</taxon>
        <taxon>Dikarya</taxon>
        <taxon>Ascomycota</taxon>
        <taxon>Pezizomycotina</taxon>
        <taxon>Dothideomycetes</taxon>
        <taxon>Dothideomycetidae</taxon>
        <taxon>Mycosphaerellales</taxon>
        <taxon>Mycosphaerellaceae</taxon>
        <taxon>Pseudocercospora</taxon>
    </lineage>
</organism>
<feature type="non-terminal residue" evidence="8">
    <location>
        <position position="710"/>
    </location>
</feature>
<feature type="domain" description="Glycosyl hydrolase family 31 C-terminal" evidence="7">
    <location>
        <begin position="519"/>
        <end position="607"/>
    </location>
</feature>
<comment type="similarity">
    <text evidence="1 4">Belongs to the glycosyl hydrolase 31 family.</text>
</comment>
<feature type="domain" description="Glycoside hydrolase family 31 TIM barrel" evidence="6">
    <location>
        <begin position="202"/>
        <end position="508"/>
    </location>
</feature>
<name>A0A8H6RQS0_9PEZI</name>
<dbReference type="InterPro" id="IPR000322">
    <property type="entry name" value="Glyco_hydro_31_TIM"/>
</dbReference>
<dbReference type="Gene3D" id="2.60.40.1180">
    <property type="entry name" value="Golgi alpha-mannosidase II"/>
    <property type="match status" value="1"/>
</dbReference>
<evidence type="ECO:0000313" key="8">
    <source>
        <dbReference type="EMBL" id="KAF7195203.1"/>
    </source>
</evidence>
<feature type="signal peptide" evidence="5">
    <location>
        <begin position="1"/>
        <end position="23"/>
    </location>
</feature>
<evidence type="ECO:0000256" key="4">
    <source>
        <dbReference type="RuleBase" id="RU361185"/>
    </source>
</evidence>
<keyword evidence="5" id="KW-0732">Signal</keyword>
<evidence type="ECO:0000256" key="1">
    <source>
        <dbReference type="ARBA" id="ARBA00007806"/>
    </source>
</evidence>
<dbReference type="Pfam" id="PF21365">
    <property type="entry name" value="Glyco_hydro_31_3rd"/>
    <property type="match status" value="1"/>
</dbReference>
<evidence type="ECO:0000259" key="7">
    <source>
        <dbReference type="Pfam" id="PF21365"/>
    </source>
</evidence>
<keyword evidence="2 4" id="KW-0378">Hydrolase</keyword>
<reference evidence="8" key="1">
    <citation type="submission" date="2020-04" db="EMBL/GenBank/DDBJ databases">
        <title>Draft genome resource of the tomato pathogen Pseudocercospora fuligena.</title>
        <authorList>
            <person name="Zaccaron A."/>
        </authorList>
    </citation>
    <scope>NUCLEOTIDE SEQUENCE</scope>
    <source>
        <strain evidence="8">PF001</strain>
    </source>
</reference>
<evidence type="ECO:0000256" key="3">
    <source>
        <dbReference type="ARBA" id="ARBA00023295"/>
    </source>
</evidence>
<dbReference type="SUPFAM" id="SSF51011">
    <property type="entry name" value="Glycosyl hydrolase domain"/>
    <property type="match status" value="1"/>
</dbReference>
<protein>
    <submittedName>
        <fullName evidence="8">Alpha-xylosidase</fullName>
    </submittedName>
</protein>
<dbReference type="Pfam" id="PF01055">
    <property type="entry name" value="Glyco_hydro_31_2nd"/>
    <property type="match status" value="1"/>
</dbReference>
<dbReference type="EMBL" id="JABCIY010000041">
    <property type="protein sequence ID" value="KAF7195203.1"/>
    <property type="molecule type" value="Genomic_DNA"/>
</dbReference>
<dbReference type="GO" id="GO:0004553">
    <property type="term" value="F:hydrolase activity, hydrolyzing O-glycosyl compounds"/>
    <property type="evidence" value="ECO:0007669"/>
    <property type="project" value="InterPro"/>
</dbReference>
<comment type="caution">
    <text evidence="8">The sequence shown here is derived from an EMBL/GenBank/DDBJ whole genome shotgun (WGS) entry which is preliminary data.</text>
</comment>
<dbReference type="OrthoDB" id="10070917at2759"/>
<dbReference type="InterPro" id="IPR050985">
    <property type="entry name" value="Alpha-glycosidase_related"/>
</dbReference>
<dbReference type="Proteomes" id="UP000660729">
    <property type="component" value="Unassembled WGS sequence"/>
</dbReference>
<dbReference type="Gene3D" id="2.60.40.1760">
    <property type="entry name" value="glycosyl hydrolase (family 31)"/>
    <property type="match status" value="1"/>
</dbReference>
<dbReference type="PANTHER" id="PTHR43053:SF4">
    <property type="entry name" value="MYOGENESIS-REGULATING GLYCOSIDASE"/>
    <property type="match status" value="1"/>
</dbReference>
<proteinExistence type="inferred from homology"/>
<dbReference type="Gene3D" id="3.20.20.80">
    <property type="entry name" value="Glycosidases"/>
    <property type="match status" value="1"/>
</dbReference>
<dbReference type="AlphaFoldDB" id="A0A8H6RQS0"/>
<feature type="chain" id="PRO_5034964916" evidence="5">
    <location>
        <begin position="24"/>
        <end position="710"/>
    </location>
</feature>
<keyword evidence="9" id="KW-1185">Reference proteome</keyword>
<dbReference type="GO" id="GO:0005975">
    <property type="term" value="P:carbohydrate metabolic process"/>
    <property type="evidence" value="ECO:0007669"/>
    <property type="project" value="InterPro"/>
</dbReference>
<gene>
    <name evidence="8" type="ORF">HII31_03409</name>
</gene>
<evidence type="ECO:0000313" key="9">
    <source>
        <dbReference type="Proteomes" id="UP000660729"/>
    </source>
</evidence>
<dbReference type="InterPro" id="IPR017853">
    <property type="entry name" value="GH"/>
</dbReference>
<accession>A0A8H6RQS0</accession>
<dbReference type="InterPro" id="IPR048395">
    <property type="entry name" value="Glyco_hydro_31_C"/>
</dbReference>
<evidence type="ECO:0000256" key="2">
    <source>
        <dbReference type="ARBA" id="ARBA00022801"/>
    </source>
</evidence>
<dbReference type="InterPro" id="IPR013780">
    <property type="entry name" value="Glyco_hydro_b"/>
</dbReference>